<feature type="region of interest" description="Disordered" evidence="1">
    <location>
        <begin position="1"/>
        <end position="41"/>
    </location>
</feature>
<dbReference type="RefSeq" id="WP_169409664.1">
    <property type="nucleotide sequence ID" value="NZ_JAAXKZ010000002.1"/>
</dbReference>
<comment type="caution">
    <text evidence="2">The sequence shown here is derived from an EMBL/GenBank/DDBJ whole genome shotgun (WGS) entry which is preliminary data.</text>
</comment>
<feature type="compositionally biased region" description="Low complexity" evidence="1">
    <location>
        <begin position="15"/>
        <end position="36"/>
    </location>
</feature>
<dbReference type="EMBL" id="JAAXKZ010000002">
    <property type="protein sequence ID" value="NMH90162.1"/>
    <property type="molecule type" value="Genomic_DNA"/>
</dbReference>
<evidence type="ECO:0000313" key="2">
    <source>
        <dbReference type="EMBL" id="NMH90162.1"/>
    </source>
</evidence>
<accession>A0A848DBA0</accession>
<name>A0A848DBA0_9PSEU</name>
<organism evidence="2 3">
    <name type="scientific">Pseudonocardia bannensis</name>
    <dbReference type="NCBI Taxonomy" id="630973"/>
    <lineage>
        <taxon>Bacteria</taxon>
        <taxon>Bacillati</taxon>
        <taxon>Actinomycetota</taxon>
        <taxon>Actinomycetes</taxon>
        <taxon>Pseudonocardiales</taxon>
        <taxon>Pseudonocardiaceae</taxon>
        <taxon>Pseudonocardia</taxon>
    </lineage>
</organism>
<protein>
    <submittedName>
        <fullName evidence="2">Uncharacterized protein</fullName>
    </submittedName>
</protein>
<sequence>MQLYSASVLPRRGRSTTATLPARATRPARTTPRRGPISSTCRCGAERATHEHLRPGRDCARCTDHRAARD</sequence>
<reference evidence="2 3" key="1">
    <citation type="submission" date="2020-04" db="EMBL/GenBank/DDBJ databases">
        <authorList>
            <person name="Klaysubun C."/>
            <person name="Duangmal K."/>
            <person name="Lipun K."/>
        </authorList>
    </citation>
    <scope>NUCLEOTIDE SEQUENCE [LARGE SCALE GENOMIC DNA]</scope>
    <source>
        <strain evidence="2 3">DSM 45300</strain>
    </source>
</reference>
<dbReference type="AlphaFoldDB" id="A0A848DBA0"/>
<proteinExistence type="predicted"/>
<evidence type="ECO:0000256" key="1">
    <source>
        <dbReference type="SAM" id="MobiDB-lite"/>
    </source>
</evidence>
<gene>
    <name evidence="2" type="ORF">HF519_00820</name>
</gene>
<keyword evidence="3" id="KW-1185">Reference proteome</keyword>
<evidence type="ECO:0000313" key="3">
    <source>
        <dbReference type="Proteomes" id="UP000586918"/>
    </source>
</evidence>
<dbReference type="Proteomes" id="UP000586918">
    <property type="component" value="Unassembled WGS sequence"/>
</dbReference>